<dbReference type="GO" id="GO:0000976">
    <property type="term" value="F:transcription cis-regulatory region binding"/>
    <property type="evidence" value="ECO:0007669"/>
    <property type="project" value="TreeGrafter"/>
</dbReference>
<comment type="similarity">
    <text evidence="1">Belongs to the LysR transcriptional regulatory family.</text>
</comment>
<evidence type="ECO:0000313" key="5">
    <source>
        <dbReference type="EMBL" id="ROP99700.1"/>
    </source>
</evidence>
<evidence type="ECO:0000313" key="6">
    <source>
        <dbReference type="Proteomes" id="UP000278222"/>
    </source>
</evidence>
<evidence type="ECO:0000256" key="3">
    <source>
        <dbReference type="ARBA" id="ARBA00023163"/>
    </source>
</evidence>
<sequence>MPSDEDAIRQQLRQRNLEAFRIVCETGSVTRAAERLKLSQPAVSQLIARIERSFGLRLFDRGLGRRLEATPAARALYLDVCRTLDAMARLEAAAVSLAKTRPAVKAGYGSDLSFYGD</sequence>
<dbReference type="InterPro" id="IPR036388">
    <property type="entry name" value="WH-like_DNA-bd_sf"/>
</dbReference>
<dbReference type="PANTHER" id="PTHR30126:SF91">
    <property type="entry name" value="LYSR FAMILY TRANSCRIPTIONAL REGULATOR"/>
    <property type="match status" value="1"/>
</dbReference>
<organism evidence="5 6">
    <name type="scientific">Stella humosa</name>
    <dbReference type="NCBI Taxonomy" id="94"/>
    <lineage>
        <taxon>Bacteria</taxon>
        <taxon>Pseudomonadati</taxon>
        <taxon>Pseudomonadota</taxon>
        <taxon>Alphaproteobacteria</taxon>
        <taxon>Rhodospirillales</taxon>
        <taxon>Stellaceae</taxon>
        <taxon>Stella</taxon>
    </lineage>
</organism>
<proteinExistence type="inferred from homology"/>
<reference evidence="5 6" key="1">
    <citation type="submission" date="2018-11" db="EMBL/GenBank/DDBJ databases">
        <title>Genomic Encyclopedia of Type Strains, Phase IV (KMG-IV): sequencing the most valuable type-strain genomes for metagenomic binning, comparative biology and taxonomic classification.</title>
        <authorList>
            <person name="Goeker M."/>
        </authorList>
    </citation>
    <scope>NUCLEOTIDE SEQUENCE [LARGE SCALE GENOMIC DNA]</scope>
    <source>
        <strain evidence="5 6">DSM 5900</strain>
    </source>
</reference>
<name>A0A3N1M7N7_9PROT</name>
<evidence type="ECO:0000256" key="2">
    <source>
        <dbReference type="ARBA" id="ARBA00023015"/>
    </source>
</evidence>
<dbReference type="EMBL" id="RJKX01000013">
    <property type="protein sequence ID" value="ROP99700.1"/>
    <property type="molecule type" value="Genomic_DNA"/>
</dbReference>
<dbReference type="Pfam" id="PF00126">
    <property type="entry name" value="HTH_1"/>
    <property type="match status" value="1"/>
</dbReference>
<dbReference type="PRINTS" id="PR00039">
    <property type="entry name" value="HTHLYSR"/>
</dbReference>
<dbReference type="InterPro" id="IPR036390">
    <property type="entry name" value="WH_DNA-bd_sf"/>
</dbReference>
<dbReference type="InterPro" id="IPR000847">
    <property type="entry name" value="LysR_HTH_N"/>
</dbReference>
<evidence type="ECO:0000256" key="1">
    <source>
        <dbReference type="ARBA" id="ARBA00009437"/>
    </source>
</evidence>
<dbReference type="RefSeq" id="WP_123689061.1">
    <property type="nucleotide sequence ID" value="NZ_AP019700.1"/>
</dbReference>
<dbReference type="Gene3D" id="1.10.10.10">
    <property type="entry name" value="Winged helix-like DNA-binding domain superfamily/Winged helix DNA-binding domain"/>
    <property type="match status" value="1"/>
</dbReference>
<evidence type="ECO:0000259" key="4">
    <source>
        <dbReference type="PROSITE" id="PS50931"/>
    </source>
</evidence>
<keyword evidence="6" id="KW-1185">Reference proteome</keyword>
<comment type="caution">
    <text evidence="5">The sequence shown here is derived from an EMBL/GenBank/DDBJ whole genome shotgun (WGS) entry which is preliminary data.</text>
</comment>
<dbReference type="AlphaFoldDB" id="A0A3N1M7N7"/>
<keyword evidence="3" id="KW-0804">Transcription</keyword>
<keyword evidence="2" id="KW-0805">Transcription regulation</keyword>
<dbReference type="OrthoDB" id="9791253at2"/>
<dbReference type="PANTHER" id="PTHR30126">
    <property type="entry name" value="HTH-TYPE TRANSCRIPTIONAL REGULATOR"/>
    <property type="match status" value="1"/>
</dbReference>
<dbReference type="PROSITE" id="PS50931">
    <property type="entry name" value="HTH_LYSR"/>
    <property type="match status" value="1"/>
</dbReference>
<dbReference type="Proteomes" id="UP000278222">
    <property type="component" value="Unassembled WGS sequence"/>
</dbReference>
<dbReference type="GO" id="GO:0003700">
    <property type="term" value="F:DNA-binding transcription factor activity"/>
    <property type="evidence" value="ECO:0007669"/>
    <property type="project" value="InterPro"/>
</dbReference>
<accession>A0A3N1M7N7</accession>
<feature type="domain" description="HTH lysR-type" evidence="4">
    <location>
        <begin position="12"/>
        <end position="70"/>
    </location>
</feature>
<protein>
    <submittedName>
        <fullName evidence="5">Regulatory helix-turn-helix LysR family protein</fullName>
    </submittedName>
</protein>
<dbReference type="SUPFAM" id="SSF46785">
    <property type="entry name" value="Winged helix' DNA-binding domain"/>
    <property type="match status" value="1"/>
</dbReference>
<gene>
    <name evidence="5" type="ORF">EDC65_1485</name>
</gene>